<dbReference type="Proteomes" id="UP001597034">
    <property type="component" value="Unassembled WGS sequence"/>
</dbReference>
<dbReference type="RefSeq" id="WP_256399584.1">
    <property type="nucleotide sequence ID" value="NZ_JANHJR010000002.1"/>
</dbReference>
<dbReference type="Pfam" id="PF10518">
    <property type="entry name" value="TAT_signal"/>
    <property type="match status" value="1"/>
</dbReference>
<evidence type="ECO:0000256" key="3">
    <source>
        <dbReference type="ARBA" id="ARBA00022729"/>
    </source>
</evidence>
<dbReference type="PIRSF" id="PIRSF002741">
    <property type="entry name" value="MppA"/>
    <property type="match status" value="1"/>
</dbReference>
<dbReference type="SUPFAM" id="SSF53850">
    <property type="entry name" value="Periplasmic binding protein-like II"/>
    <property type="match status" value="1"/>
</dbReference>
<accession>A0ABD6DGI1</accession>
<comment type="caution">
    <text evidence="5">The sequence shown here is derived from an EMBL/GenBank/DDBJ whole genome shotgun (WGS) entry which is preliminary data.</text>
</comment>
<evidence type="ECO:0000256" key="1">
    <source>
        <dbReference type="ARBA" id="ARBA00005695"/>
    </source>
</evidence>
<dbReference type="PANTHER" id="PTHR30290:SF9">
    <property type="entry name" value="OLIGOPEPTIDE-BINDING PROTEIN APPA"/>
    <property type="match status" value="1"/>
</dbReference>
<dbReference type="InterPro" id="IPR030678">
    <property type="entry name" value="Peptide/Ni-bd"/>
</dbReference>
<keyword evidence="2" id="KW-0813">Transport</keyword>
<evidence type="ECO:0000313" key="5">
    <source>
        <dbReference type="EMBL" id="MFD1644309.1"/>
    </source>
</evidence>
<dbReference type="InterPro" id="IPR039424">
    <property type="entry name" value="SBP_5"/>
</dbReference>
<keyword evidence="3" id="KW-0732">Signal</keyword>
<feature type="domain" description="Solute-binding protein family 5" evidence="4">
    <location>
        <begin position="85"/>
        <end position="444"/>
    </location>
</feature>
<dbReference type="PROSITE" id="PS51318">
    <property type="entry name" value="TAT"/>
    <property type="match status" value="1"/>
</dbReference>
<gene>
    <name evidence="5" type="ORF">ACFSBL_01290</name>
</gene>
<dbReference type="GO" id="GO:0042597">
    <property type="term" value="C:periplasmic space"/>
    <property type="evidence" value="ECO:0007669"/>
    <property type="project" value="UniProtKB-ARBA"/>
</dbReference>
<comment type="similarity">
    <text evidence="1">Belongs to the bacterial solute-binding protein 5 family.</text>
</comment>
<keyword evidence="6" id="KW-1185">Reference proteome</keyword>
<dbReference type="Pfam" id="PF00496">
    <property type="entry name" value="SBP_bac_5"/>
    <property type="match status" value="1"/>
</dbReference>
<protein>
    <submittedName>
        <fullName evidence="5">ABC transporter substrate-binding protein</fullName>
    </submittedName>
</protein>
<evidence type="ECO:0000313" key="6">
    <source>
        <dbReference type="Proteomes" id="UP001597034"/>
    </source>
</evidence>
<name>A0ABD6DGI1_9EURY</name>
<dbReference type="EMBL" id="JBHUDO010000001">
    <property type="protein sequence ID" value="MFD1644309.1"/>
    <property type="molecule type" value="Genomic_DNA"/>
</dbReference>
<dbReference type="InterPro" id="IPR006311">
    <property type="entry name" value="TAT_signal"/>
</dbReference>
<dbReference type="PROSITE" id="PS51257">
    <property type="entry name" value="PROKAR_LIPOPROTEIN"/>
    <property type="match status" value="1"/>
</dbReference>
<dbReference type="Gene3D" id="3.90.76.10">
    <property type="entry name" value="Dipeptide-binding Protein, Domain 1"/>
    <property type="match status" value="1"/>
</dbReference>
<dbReference type="AlphaFoldDB" id="A0ABD6DGI1"/>
<dbReference type="CDD" id="cd08493">
    <property type="entry name" value="PBP2_DppA_like"/>
    <property type="match status" value="1"/>
</dbReference>
<proteinExistence type="inferred from homology"/>
<dbReference type="InterPro" id="IPR000914">
    <property type="entry name" value="SBP_5_dom"/>
</dbReference>
<dbReference type="Gene3D" id="3.10.105.10">
    <property type="entry name" value="Dipeptide-binding Protein, Domain 3"/>
    <property type="match status" value="1"/>
</dbReference>
<reference evidence="5 6" key="1">
    <citation type="journal article" date="2019" name="Int. J. Syst. Evol. Microbiol.">
        <title>The Global Catalogue of Microorganisms (GCM) 10K type strain sequencing project: providing services to taxonomists for standard genome sequencing and annotation.</title>
        <authorList>
            <consortium name="The Broad Institute Genomics Platform"/>
            <consortium name="The Broad Institute Genome Sequencing Center for Infectious Disease"/>
            <person name="Wu L."/>
            <person name="Ma J."/>
        </authorList>
    </citation>
    <scope>NUCLEOTIDE SEQUENCE [LARGE SCALE GENOMIC DNA]</scope>
    <source>
        <strain evidence="5 6">CGMCC 1.10390</strain>
    </source>
</reference>
<dbReference type="Gene3D" id="3.40.190.10">
    <property type="entry name" value="Periplasmic binding protein-like II"/>
    <property type="match status" value="1"/>
</dbReference>
<dbReference type="PANTHER" id="PTHR30290">
    <property type="entry name" value="PERIPLASMIC BINDING COMPONENT OF ABC TRANSPORTER"/>
    <property type="match status" value="1"/>
</dbReference>
<evidence type="ECO:0000256" key="2">
    <source>
        <dbReference type="ARBA" id="ARBA00022448"/>
    </source>
</evidence>
<sequence length="542" mass="58934">MARDLDRRSFLKSAGAAAATTTMTASAGCIGDLVGGGSGGTLVYGRGAASETLDPQATTSGEVAKVTNQVYDALIGFEPGGSALVESLATDFELNGTTATLQLREDATFHNGDDFTADDFIATYRRFLDENYEYFFEEGSIYGPYLLGSVNEVTAPDDYTVEFDISKQYAPFLANLAAFALVVLPKSEIEAGTDFSSNMVGTSAFEFESLDEGSGTIRLSGYGDYYGDGPNVDEVVFEVVGENSTRGSSLNAGELDIIDGLDPQTITQVEDGEGEIHRTAGMNVGYLAMNIAEFEPFQDKKVRKAMNYAIDTEELASSVYEGIAVPASQPIPDSIMGYNEELDPYPHDPEQAQTLLEEAGYGDGFEFELATFQNPRAYNPSPVQAAETVRSYLGEVGITANIEQKTWETYLTYTGEGSHDACFLGWMTDNGDPDNFYYALLHPQVESSSDQDYVEWGTEGMNTSNRAAWANNEFMGLVEQGQTTYDEGERESLYQEAGSVFHEECPWVPLVHTEEVRATGTNVSNYVVELIGGPFLNQVELE</sequence>
<dbReference type="InterPro" id="IPR019546">
    <property type="entry name" value="TAT_signal_bac_arc"/>
</dbReference>
<evidence type="ECO:0000259" key="4">
    <source>
        <dbReference type="Pfam" id="PF00496"/>
    </source>
</evidence>
<organism evidence="5 6">
    <name type="scientific">Haloarchaeobius litoreus</name>
    <dbReference type="NCBI Taxonomy" id="755306"/>
    <lineage>
        <taxon>Archaea</taxon>
        <taxon>Methanobacteriati</taxon>
        <taxon>Methanobacteriota</taxon>
        <taxon>Stenosarchaea group</taxon>
        <taxon>Halobacteria</taxon>
        <taxon>Halobacteriales</taxon>
        <taxon>Halorubellaceae</taxon>
        <taxon>Haloarchaeobius</taxon>
    </lineage>
</organism>